<feature type="non-terminal residue" evidence="2">
    <location>
        <position position="1"/>
    </location>
</feature>
<proteinExistence type="predicted"/>
<evidence type="ECO:0000256" key="1">
    <source>
        <dbReference type="SAM" id="MobiDB-lite"/>
    </source>
</evidence>
<comment type="caution">
    <text evidence="2">The sequence shown here is derived from an EMBL/GenBank/DDBJ whole genome shotgun (WGS) entry which is preliminary data.</text>
</comment>
<dbReference type="EMBL" id="CAJVQB010123150">
    <property type="protein sequence ID" value="CAG8853357.1"/>
    <property type="molecule type" value="Genomic_DNA"/>
</dbReference>
<evidence type="ECO:0000313" key="3">
    <source>
        <dbReference type="Proteomes" id="UP000789901"/>
    </source>
</evidence>
<gene>
    <name evidence="2" type="ORF">GMARGA_LOCUS42178</name>
</gene>
<reference evidence="2 3" key="1">
    <citation type="submission" date="2021-06" db="EMBL/GenBank/DDBJ databases">
        <authorList>
            <person name="Kallberg Y."/>
            <person name="Tangrot J."/>
            <person name="Rosling A."/>
        </authorList>
    </citation>
    <scope>NUCLEOTIDE SEQUENCE [LARGE SCALE GENOMIC DNA]</scope>
    <source>
        <strain evidence="2 3">120-4 pot B 10/14</strain>
    </source>
</reference>
<protein>
    <submittedName>
        <fullName evidence="2">27397_t:CDS:1</fullName>
    </submittedName>
</protein>
<name>A0ABN7XDY2_GIGMA</name>
<evidence type="ECO:0000313" key="2">
    <source>
        <dbReference type="EMBL" id="CAG8853357.1"/>
    </source>
</evidence>
<feature type="region of interest" description="Disordered" evidence="1">
    <location>
        <begin position="1"/>
        <end position="58"/>
    </location>
</feature>
<sequence>NRDESNGVNLGNNDSENNTHSKDNTANDLSEPDEMVSNHKPADLNEGMLLSASSNNDSKKMIQIPIETIDEL</sequence>
<dbReference type="Proteomes" id="UP000789901">
    <property type="component" value="Unassembled WGS sequence"/>
</dbReference>
<keyword evidence="3" id="KW-1185">Reference proteome</keyword>
<organism evidence="2 3">
    <name type="scientific">Gigaspora margarita</name>
    <dbReference type="NCBI Taxonomy" id="4874"/>
    <lineage>
        <taxon>Eukaryota</taxon>
        <taxon>Fungi</taxon>
        <taxon>Fungi incertae sedis</taxon>
        <taxon>Mucoromycota</taxon>
        <taxon>Glomeromycotina</taxon>
        <taxon>Glomeromycetes</taxon>
        <taxon>Diversisporales</taxon>
        <taxon>Gigasporaceae</taxon>
        <taxon>Gigaspora</taxon>
    </lineage>
</organism>
<feature type="compositionally biased region" description="Polar residues" evidence="1">
    <location>
        <begin position="1"/>
        <end position="16"/>
    </location>
</feature>
<accession>A0ABN7XDY2</accession>